<keyword evidence="3" id="KW-0862">Zinc</keyword>
<evidence type="ECO:0000256" key="3">
    <source>
        <dbReference type="ARBA" id="ARBA00022833"/>
    </source>
</evidence>
<dbReference type="EMBL" id="BGZK01000599">
    <property type="protein sequence ID" value="GBP52280.1"/>
    <property type="molecule type" value="Genomic_DNA"/>
</dbReference>
<dbReference type="OrthoDB" id="7485060at2759"/>
<feature type="domain" description="FLYWCH-type" evidence="4">
    <location>
        <begin position="139"/>
        <end position="198"/>
    </location>
</feature>
<name>A0A4C1WN47_EUMVA</name>
<dbReference type="Pfam" id="PF04500">
    <property type="entry name" value="FLYWCH"/>
    <property type="match status" value="2"/>
</dbReference>
<keyword evidence="1" id="KW-0479">Metal-binding</keyword>
<evidence type="ECO:0000313" key="5">
    <source>
        <dbReference type="EMBL" id="GBP52280.1"/>
    </source>
</evidence>
<gene>
    <name evidence="5" type="ORF">EVAR_9192_1</name>
</gene>
<proteinExistence type="predicted"/>
<reference evidence="5 6" key="1">
    <citation type="journal article" date="2019" name="Commun. Biol.">
        <title>The bagworm genome reveals a unique fibroin gene that provides high tensile strength.</title>
        <authorList>
            <person name="Kono N."/>
            <person name="Nakamura H."/>
            <person name="Ohtoshi R."/>
            <person name="Tomita M."/>
            <person name="Numata K."/>
            <person name="Arakawa K."/>
        </authorList>
    </citation>
    <scope>NUCLEOTIDE SEQUENCE [LARGE SCALE GENOMIC DNA]</scope>
</reference>
<organism evidence="5 6">
    <name type="scientific">Eumeta variegata</name>
    <name type="common">Bagworm moth</name>
    <name type="synonym">Eumeta japonica</name>
    <dbReference type="NCBI Taxonomy" id="151549"/>
    <lineage>
        <taxon>Eukaryota</taxon>
        <taxon>Metazoa</taxon>
        <taxon>Ecdysozoa</taxon>
        <taxon>Arthropoda</taxon>
        <taxon>Hexapoda</taxon>
        <taxon>Insecta</taxon>
        <taxon>Pterygota</taxon>
        <taxon>Neoptera</taxon>
        <taxon>Endopterygota</taxon>
        <taxon>Lepidoptera</taxon>
        <taxon>Glossata</taxon>
        <taxon>Ditrysia</taxon>
        <taxon>Tineoidea</taxon>
        <taxon>Psychidae</taxon>
        <taxon>Oiketicinae</taxon>
        <taxon>Eumeta</taxon>
    </lineage>
</organism>
<feature type="domain" description="FLYWCH-type" evidence="4">
    <location>
        <begin position="1"/>
        <end position="52"/>
    </location>
</feature>
<accession>A0A4C1WN47</accession>
<dbReference type="AlphaFoldDB" id="A0A4C1WN47"/>
<comment type="caution">
    <text evidence="5">The sequence shown here is derived from an EMBL/GenBank/DDBJ whole genome shotgun (WGS) entry which is preliminary data.</text>
</comment>
<sequence length="214" mass="25186">MILYKGYTYNPGGQTKNSRRWRCSSERSRSCKASVYTTLDFEFERAYEDHNHTPPSYHITSRNEISARQDCCNIQGVRFQPQSRPKKWSKLALFSSQHEEVQRHNLHHLRSEVSEDVQETHTRASIVSRHVKRDLFRVLSSQLGRPMLLFRGFTYSLGYDSIESKQWRCSSRISKRCKATLHTTKDLIFRKCYGRHTHQPPSYHVTADGTYIKL</sequence>
<evidence type="ECO:0000313" key="6">
    <source>
        <dbReference type="Proteomes" id="UP000299102"/>
    </source>
</evidence>
<dbReference type="GO" id="GO:0008270">
    <property type="term" value="F:zinc ion binding"/>
    <property type="evidence" value="ECO:0007669"/>
    <property type="project" value="UniProtKB-KW"/>
</dbReference>
<dbReference type="Gene3D" id="2.20.25.240">
    <property type="match status" value="2"/>
</dbReference>
<dbReference type="Proteomes" id="UP000299102">
    <property type="component" value="Unassembled WGS sequence"/>
</dbReference>
<keyword evidence="2" id="KW-0863">Zinc-finger</keyword>
<evidence type="ECO:0000256" key="2">
    <source>
        <dbReference type="ARBA" id="ARBA00022771"/>
    </source>
</evidence>
<evidence type="ECO:0000259" key="4">
    <source>
        <dbReference type="Pfam" id="PF04500"/>
    </source>
</evidence>
<evidence type="ECO:0000256" key="1">
    <source>
        <dbReference type="ARBA" id="ARBA00022723"/>
    </source>
</evidence>
<dbReference type="InterPro" id="IPR007588">
    <property type="entry name" value="Znf_FLYWCH"/>
</dbReference>
<protein>
    <recommendedName>
        <fullName evidence="4">FLYWCH-type domain-containing protein</fullName>
    </recommendedName>
</protein>
<keyword evidence="6" id="KW-1185">Reference proteome</keyword>